<dbReference type="Pfam" id="PF15627">
    <property type="entry name" value="CEP76-C2"/>
    <property type="match status" value="1"/>
</dbReference>
<dbReference type="EMBL" id="JBGBPQ010000007">
    <property type="protein sequence ID" value="KAL1521280.1"/>
    <property type="molecule type" value="Genomic_DNA"/>
</dbReference>
<evidence type="ECO:0000256" key="4">
    <source>
        <dbReference type="ARBA" id="ARBA00022490"/>
    </source>
</evidence>
<evidence type="ECO:0000256" key="6">
    <source>
        <dbReference type="ARBA" id="ARBA00024729"/>
    </source>
</evidence>
<protein>
    <recommendedName>
        <fullName evidence="3">Centrosomal protein of 76 kDa</fullName>
    </recommendedName>
</protein>
<evidence type="ECO:0000259" key="9">
    <source>
        <dbReference type="Pfam" id="PF24652"/>
    </source>
</evidence>
<dbReference type="Proteomes" id="UP001515480">
    <property type="component" value="Unassembled WGS sequence"/>
</dbReference>
<dbReference type="Pfam" id="PF24656">
    <property type="entry name" value="CEPT76_peptidase"/>
    <property type="match status" value="1"/>
</dbReference>
<evidence type="ECO:0000256" key="1">
    <source>
        <dbReference type="ARBA" id="ARBA00004114"/>
    </source>
</evidence>
<keyword evidence="5" id="KW-0206">Cytoskeleton</keyword>
<reference evidence="11 12" key="1">
    <citation type="journal article" date="2024" name="Science">
        <title>Giant polyketide synthase enzymes in the biosynthesis of giant marine polyether toxins.</title>
        <authorList>
            <person name="Fallon T.R."/>
            <person name="Shende V.V."/>
            <person name="Wierzbicki I.H."/>
            <person name="Pendleton A.L."/>
            <person name="Watervoot N.F."/>
            <person name="Auber R.P."/>
            <person name="Gonzalez D.J."/>
            <person name="Wisecaver J.H."/>
            <person name="Moore B.S."/>
        </authorList>
    </citation>
    <scope>NUCLEOTIDE SEQUENCE [LARGE SCALE GENOMIC DNA]</scope>
    <source>
        <strain evidence="11 12">12B1</strain>
    </source>
</reference>
<comment type="similarity">
    <text evidence="2">Belongs to the CEP76 family.</text>
</comment>
<comment type="function">
    <text evidence="6">Centrosomal protein involved in regulation of centriole duplication. Required to limit centriole duplication to once per cell cycle by preventing centriole reduplication.</text>
</comment>
<dbReference type="Pfam" id="PF24652">
    <property type="entry name" value="CEP76_C"/>
    <property type="match status" value="1"/>
</dbReference>
<comment type="caution">
    <text evidence="11">The sequence shown here is derived from an EMBL/GenBank/DDBJ whole genome shotgun (WGS) entry which is preliminary data.</text>
</comment>
<evidence type="ECO:0000256" key="2">
    <source>
        <dbReference type="ARBA" id="ARBA00005400"/>
    </source>
</evidence>
<keyword evidence="4" id="KW-0963">Cytoplasm</keyword>
<dbReference type="GO" id="GO:0005814">
    <property type="term" value="C:centriole"/>
    <property type="evidence" value="ECO:0007669"/>
    <property type="project" value="UniProtKB-SubCell"/>
</dbReference>
<dbReference type="InterPro" id="IPR052299">
    <property type="entry name" value="CEP76"/>
</dbReference>
<evidence type="ECO:0000256" key="5">
    <source>
        <dbReference type="ARBA" id="ARBA00023212"/>
    </source>
</evidence>
<keyword evidence="12" id="KW-1185">Reference proteome</keyword>
<gene>
    <name evidence="11" type="ORF">AB1Y20_020949</name>
</gene>
<organism evidence="11 12">
    <name type="scientific">Prymnesium parvum</name>
    <name type="common">Toxic golden alga</name>
    <dbReference type="NCBI Taxonomy" id="97485"/>
    <lineage>
        <taxon>Eukaryota</taxon>
        <taxon>Haptista</taxon>
        <taxon>Haptophyta</taxon>
        <taxon>Prymnesiophyceae</taxon>
        <taxon>Prymnesiales</taxon>
        <taxon>Prymnesiaceae</taxon>
        <taxon>Prymnesium</taxon>
    </lineage>
</organism>
<dbReference type="PANTHER" id="PTHR46436:SF1">
    <property type="entry name" value="CENTROSOMAL PROTEIN OF 76 KDA"/>
    <property type="match status" value="1"/>
</dbReference>
<name>A0AB34JGZ7_PRYPA</name>
<feature type="domain" description="Centrosomal protein of 76 kDa C-terminal" evidence="9">
    <location>
        <begin position="508"/>
        <end position="643"/>
    </location>
</feature>
<sequence length="647" mass="71501">MPPAPSAPPPGPLRHPTLPPADTRPAEAAPVREAMADPTLHASASRRSPAIADDLKRRIHTHLAEKNVFPELKAIVSSVLLGHPTDSVLDAATQAAVLSKIVSTSALAPPAPDSRHSHLHLTLLGGRAFSEERDTPAPSTLRLFLSFGAQRFRSDSVPLCAEPPFSGNFLVQLPAPEDATTRARQARAAALLAVDEPLHLLVVEQRGSGRHTLLSSLLVEWRKVLHTGSCILSLQLPGMGEQAKLPVGALELRLELRPFLPPADRLSEAELLVQLKRQREVQMEGERAFIKYAKGWWAEFLSLRAAHRERSVQLFAMSEMGTRRPVNCFVRPLMADRLLDSALHAAHFVSLIEYERTDSIGAAAEEIWQTTHSTLAARHGDAEEHATLLCSLLLGFGLEAYVCQGTDSRGAHVWVMTRAEGRIVTFWEALTGQRYEHTLGAPNSSPFSSLFCVFNDLSLYANIQPDTSLHAISLDLEDPSLWKSMNPLQLQRLTPLPQVPPLPTVPIDRAAAEQAIEKEMRSLVAEFRQKLDLRCNWDDRMSYCLAPALISYETERTTGAPHGTLEFQAAIRRLVPEGFTFKGFPQHLLILDAQAAMAQWLRNEVALDILQCRGTLAKYALRVRVFTFPDDVVSVWTMLAVRYLPSA</sequence>
<evidence type="ECO:0000259" key="8">
    <source>
        <dbReference type="Pfam" id="PF15627"/>
    </source>
</evidence>
<dbReference type="PANTHER" id="PTHR46436">
    <property type="entry name" value="CENTROSOMAL PROTEIN OF 76 KDA"/>
    <property type="match status" value="1"/>
</dbReference>
<feature type="domain" description="CEP76/DRC7 peptidase-like" evidence="10">
    <location>
        <begin position="366"/>
        <end position="485"/>
    </location>
</feature>
<accession>A0AB34JGZ7</accession>
<feature type="domain" description="CEP76 C2" evidence="8">
    <location>
        <begin position="113"/>
        <end position="258"/>
    </location>
</feature>
<dbReference type="InterPro" id="IPR038765">
    <property type="entry name" value="Papain-like_cys_pep_sf"/>
</dbReference>
<proteinExistence type="inferred from homology"/>
<evidence type="ECO:0000256" key="7">
    <source>
        <dbReference type="SAM" id="MobiDB-lite"/>
    </source>
</evidence>
<evidence type="ECO:0000313" key="11">
    <source>
        <dbReference type="EMBL" id="KAL1521280.1"/>
    </source>
</evidence>
<feature type="compositionally biased region" description="Pro residues" evidence="7">
    <location>
        <begin position="1"/>
        <end position="19"/>
    </location>
</feature>
<evidence type="ECO:0000313" key="12">
    <source>
        <dbReference type="Proteomes" id="UP001515480"/>
    </source>
</evidence>
<evidence type="ECO:0000259" key="10">
    <source>
        <dbReference type="Pfam" id="PF24656"/>
    </source>
</evidence>
<dbReference type="InterPro" id="IPR028926">
    <property type="entry name" value="CEP76-C2"/>
</dbReference>
<dbReference type="InterPro" id="IPR056288">
    <property type="entry name" value="CEP76_C"/>
</dbReference>
<dbReference type="Gene3D" id="3.10.620.30">
    <property type="match status" value="1"/>
</dbReference>
<feature type="region of interest" description="Disordered" evidence="7">
    <location>
        <begin position="1"/>
        <end position="31"/>
    </location>
</feature>
<dbReference type="InterPro" id="IPR056290">
    <property type="entry name" value="CEPT76/DRC7_peptidase-like_dom"/>
</dbReference>
<dbReference type="AlphaFoldDB" id="A0AB34JGZ7"/>
<evidence type="ECO:0000256" key="3">
    <source>
        <dbReference type="ARBA" id="ARBA00015706"/>
    </source>
</evidence>
<comment type="subcellular location">
    <subcellularLocation>
        <location evidence="1">Cytoplasm</location>
        <location evidence="1">Cytoskeleton</location>
        <location evidence="1">Microtubule organizing center</location>
        <location evidence="1">Centrosome</location>
        <location evidence="1">Centriole</location>
    </subcellularLocation>
</comment>
<dbReference type="SUPFAM" id="SSF54001">
    <property type="entry name" value="Cysteine proteinases"/>
    <property type="match status" value="1"/>
</dbReference>